<evidence type="ECO:0000313" key="1">
    <source>
        <dbReference type="EMBL" id="EIW86161.1"/>
    </source>
</evidence>
<evidence type="ECO:0000313" key="2">
    <source>
        <dbReference type="Proteomes" id="UP000053558"/>
    </source>
</evidence>
<accession>A0A5M3N5G7</accession>
<dbReference type="GeneID" id="19202475"/>
<dbReference type="KEGG" id="cput:CONPUDRAFT_148267"/>
<name>A0A5M3N5G7_CONPW</name>
<dbReference type="AlphaFoldDB" id="A0A5M3N5G7"/>
<evidence type="ECO:0008006" key="3">
    <source>
        <dbReference type="Google" id="ProtNLM"/>
    </source>
</evidence>
<dbReference type="Proteomes" id="UP000053558">
    <property type="component" value="Unassembled WGS sequence"/>
</dbReference>
<sequence>MHVAWTLPEIVEQIFSELDDGDNEPPRLTGRPSRNGSLTALVRTCKNFKLPAINELWASASADTLLRYIIPHILVIDSGGKKERITNMKPLSATDEANLCEYSCAIRTLTFSSAVPVDAPVLQALVSSPDMVSKIFPRLGHLNIEFWSAPLVPHYLAFLARIQHLSVSSYGQAEECRVAADFLELMAGQRSDLRGLELMYPLSRFESAHEGHCQCRKRYMELVRRFAHLQSFVGSELDHVTAQHLSCLPTLEFLKVMFPVRGVAALPSVSLAFPALVAVDLSATLCSDVLEFLHKFSRFPPTLHITSVTRPTLQESEQLFSAISTTSSPIDGVEGLRLDCKQSGYAFTELGVSATLHSLSPLLTYASLRVVDWRFTCPVALSNADLAEMGRAWPLLEELRLIDEHPATTASTTLDGVFALAKLCARLQHLALPVDVSVVDHIPLHDPANGLRHERLKSLNVGCSRMVPGCCVNLAIIFAQVFPSLQTVGLVAETGRSGAGRKASLDAQLNDALGILRLARKEGRIALWTGEDVRLMLIPYFGVSPAPQRRMSRSGSIHRRR</sequence>
<keyword evidence="2" id="KW-1185">Reference proteome</keyword>
<comment type="caution">
    <text evidence="1">The sequence shown here is derived from an EMBL/GenBank/DDBJ whole genome shotgun (WGS) entry which is preliminary data.</text>
</comment>
<gene>
    <name evidence="1" type="ORF">CONPUDRAFT_148267</name>
</gene>
<dbReference type="InterPro" id="IPR032675">
    <property type="entry name" value="LRR_dom_sf"/>
</dbReference>
<dbReference type="Gene3D" id="3.80.10.10">
    <property type="entry name" value="Ribonuclease Inhibitor"/>
    <property type="match status" value="1"/>
</dbReference>
<organism evidence="1 2">
    <name type="scientific">Coniophora puteana (strain RWD-64-598)</name>
    <name type="common">Brown rot fungus</name>
    <dbReference type="NCBI Taxonomy" id="741705"/>
    <lineage>
        <taxon>Eukaryota</taxon>
        <taxon>Fungi</taxon>
        <taxon>Dikarya</taxon>
        <taxon>Basidiomycota</taxon>
        <taxon>Agaricomycotina</taxon>
        <taxon>Agaricomycetes</taxon>
        <taxon>Agaricomycetidae</taxon>
        <taxon>Boletales</taxon>
        <taxon>Coniophorineae</taxon>
        <taxon>Coniophoraceae</taxon>
        <taxon>Coniophora</taxon>
    </lineage>
</organism>
<dbReference type="EMBL" id="JH711573">
    <property type="protein sequence ID" value="EIW86161.1"/>
    <property type="molecule type" value="Genomic_DNA"/>
</dbReference>
<protein>
    <recommendedName>
        <fullName evidence="3">F-box domain-containing protein</fullName>
    </recommendedName>
</protein>
<dbReference type="OrthoDB" id="2631350at2759"/>
<dbReference type="RefSeq" id="XP_007763068.1">
    <property type="nucleotide sequence ID" value="XM_007764878.1"/>
</dbReference>
<proteinExistence type="predicted"/>
<reference evidence="2" key="1">
    <citation type="journal article" date="2012" name="Science">
        <title>The Paleozoic origin of enzymatic lignin decomposition reconstructed from 31 fungal genomes.</title>
        <authorList>
            <person name="Floudas D."/>
            <person name="Binder M."/>
            <person name="Riley R."/>
            <person name="Barry K."/>
            <person name="Blanchette R.A."/>
            <person name="Henrissat B."/>
            <person name="Martinez A.T."/>
            <person name="Otillar R."/>
            <person name="Spatafora J.W."/>
            <person name="Yadav J.S."/>
            <person name="Aerts A."/>
            <person name="Benoit I."/>
            <person name="Boyd A."/>
            <person name="Carlson A."/>
            <person name="Copeland A."/>
            <person name="Coutinho P.M."/>
            <person name="de Vries R.P."/>
            <person name="Ferreira P."/>
            <person name="Findley K."/>
            <person name="Foster B."/>
            <person name="Gaskell J."/>
            <person name="Glotzer D."/>
            <person name="Gorecki P."/>
            <person name="Heitman J."/>
            <person name="Hesse C."/>
            <person name="Hori C."/>
            <person name="Igarashi K."/>
            <person name="Jurgens J.A."/>
            <person name="Kallen N."/>
            <person name="Kersten P."/>
            <person name="Kohler A."/>
            <person name="Kuees U."/>
            <person name="Kumar T.K.A."/>
            <person name="Kuo A."/>
            <person name="LaButti K."/>
            <person name="Larrondo L.F."/>
            <person name="Lindquist E."/>
            <person name="Ling A."/>
            <person name="Lombard V."/>
            <person name="Lucas S."/>
            <person name="Lundell T."/>
            <person name="Martin R."/>
            <person name="McLaughlin D.J."/>
            <person name="Morgenstern I."/>
            <person name="Morin E."/>
            <person name="Murat C."/>
            <person name="Nagy L.G."/>
            <person name="Nolan M."/>
            <person name="Ohm R.A."/>
            <person name="Patyshakuliyeva A."/>
            <person name="Rokas A."/>
            <person name="Ruiz-Duenas F.J."/>
            <person name="Sabat G."/>
            <person name="Salamov A."/>
            <person name="Samejima M."/>
            <person name="Schmutz J."/>
            <person name="Slot J.C."/>
            <person name="St John F."/>
            <person name="Stenlid J."/>
            <person name="Sun H."/>
            <person name="Sun S."/>
            <person name="Syed K."/>
            <person name="Tsang A."/>
            <person name="Wiebenga A."/>
            <person name="Young D."/>
            <person name="Pisabarro A."/>
            <person name="Eastwood D.C."/>
            <person name="Martin F."/>
            <person name="Cullen D."/>
            <person name="Grigoriev I.V."/>
            <person name="Hibbett D.S."/>
        </authorList>
    </citation>
    <scope>NUCLEOTIDE SEQUENCE [LARGE SCALE GENOMIC DNA]</scope>
    <source>
        <strain evidence="2">RWD-64-598 SS2</strain>
    </source>
</reference>